<gene>
    <name evidence="2" type="ORF">ABV300_04915</name>
</gene>
<dbReference type="SMART" id="SM00903">
    <property type="entry name" value="Flavin_Reduct"/>
    <property type="match status" value="1"/>
</dbReference>
<dbReference type="SUPFAM" id="SSF50475">
    <property type="entry name" value="FMN-binding split barrel"/>
    <property type="match status" value="1"/>
</dbReference>
<dbReference type="RefSeq" id="WP_353713795.1">
    <property type="nucleotide sequence ID" value="NZ_CP159307.1"/>
</dbReference>
<accession>A0AAU8G874</accession>
<feature type="domain" description="Flavin reductase like" evidence="1">
    <location>
        <begin position="12"/>
        <end position="157"/>
    </location>
</feature>
<dbReference type="EC" id="1.5.1.-" evidence="2"/>
<dbReference type="GO" id="GO:0010181">
    <property type="term" value="F:FMN binding"/>
    <property type="evidence" value="ECO:0007669"/>
    <property type="project" value="InterPro"/>
</dbReference>
<reference evidence="2" key="1">
    <citation type="submission" date="2024-06" db="EMBL/GenBank/DDBJ databases">
        <title>A Novel Isolate, Dehalogenimonas sp. Strain 4OHTPN, Dechlorinates Aromatic 4 Hydroxy chlorothalonil by a Novel Reductive Dehalogenase.</title>
        <authorList>
            <person name="Liu G."/>
        </authorList>
    </citation>
    <scope>NUCLEOTIDE SEQUENCE</scope>
    <source>
        <strain evidence="2">4OHTPN</strain>
    </source>
</reference>
<sequence length="187" mass="20533">MKQVSESVGAYYQHYPRIAAVVSAYNDGKADAMTCTWHTPLSSKPPLFGVLLTPRRFTYQLIVDSKEFAVNFLPAESARLLAAVGGSKGAMVDKFATYNIARDIPLKTNAPVLADAYAAYECKLVEDRPYGDHQLLVGEVVATHWLEEAFSEGGSLDLKAAIPAFYLGNDSYITRLKPAVEKIDRGR</sequence>
<proteinExistence type="predicted"/>
<keyword evidence="2" id="KW-0560">Oxidoreductase</keyword>
<dbReference type="AlphaFoldDB" id="A0AAU8G874"/>
<dbReference type="EMBL" id="CP159307">
    <property type="protein sequence ID" value="XCH32521.1"/>
    <property type="molecule type" value="Genomic_DNA"/>
</dbReference>
<evidence type="ECO:0000313" key="2">
    <source>
        <dbReference type="EMBL" id="XCH32521.1"/>
    </source>
</evidence>
<dbReference type="InterPro" id="IPR002563">
    <property type="entry name" value="Flavin_Rdtase-like_dom"/>
</dbReference>
<dbReference type="InterPro" id="IPR053310">
    <property type="entry name" value="Flavoredoxin-like"/>
</dbReference>
<dbReference type="InterPro" id="IPR012349">
    <property type="entry name" value="Split_barrel_FMN-bd"/>
</dbReference>
<protein>
    <submittedName>
        <fullName evidence="2">Flavin reductase family protein</fullName>
        <ecNumber evidence="2">1.5.1.-</ecNumber>
    </submittedName>
</protein>
<dbReference type="GO" id="GO:0016646">
    <property type="term" value="F:oxidoreductase activity, acting on the CH-NH group of donors, NAD or NADP as acceptor"/>
    <property type="evidence" value="ECO:0007669"/>
    <property type="project" value="UniProtKB-ARBA"/>
</dbReference>
<name>A0AAU8G874_9CHLR</name>
<organism evidence="2">
    <name type="scientific">Dehalogenimonas sp. 4OHTPN</name>
    <dbReference type="NCBI Taxonomy" id="3166643"/>
    <lineage>
        <taxon>Bacteria</taxon>
        <taxon>Bacillati</taxon>
        <taxon>Chloroflexota</taxon>
        <taxon>Dehalococcoidia</taxon>
        <taxon>Dehalococcoidales</taxon>
        <taxon>Dehalococcoidaceae</taxon>
        <taxon>Dehalogenimonas</taxon>
    </lineage>
</organism>
<dbReference type="Pfam" id="PF01613">
    <property type="entry name" value="Flavin_Reduct"/>
    <property type="match status" value="1"/>
</dbReference>
<dbReference type="PANTHER" id="PTHR43241">
    <property type="entry name" value="FLAVIN REDUCTASE DOMAIN PROTEIN"/>
    <property type="match status" value="1"/>
</dbReference>
<dbReference type="Gene3D" id="2.30.110.10">
    <property type="entry name" value="Electron Transport, Fmn-binding Protein, Chain A"/>
    <property type="match status" value="1"/>
</dbReference>
<dbReference type="PANTHER" id="PTHR43241:SF1">
    <property type="entry name" value="FLAVIN REDUCTASE LIKE DOMAIN-CONTAINING PROTEIN"/>
    <property type="match status" value="1"/>
</dbReference>
<evidence type="ECO:0000259" key="1">
    <source>
        <dbReference type="SMART" id="SM00903"/>
    </source>
</evidence>